<dbReference type="Proteomes" id="UP000266188">
    <property type="component" value="Unassembled WGS sequence"/>
</dbReference>
<evidence type="ECO:0000256" key="1">
    <source>
        <dbReference type="SAM" id="SignalP"/>
    </source>
</evidence>
<dbReference type="AlphaFoldDB" id="A0A3A2ZFK1"/>
<keyword evidence="1" id="KW-0732">Signal</keyword>
<name>A0A3A2ZFK1_9EURO</name>
<feature type="chain" id="PRO_5017229925" evidence="1">
    <location>
        <begin position="20"/>
        <end position="226"/>
    </location>
</feature>
<accession>A0A3A2ZFK1</accession>
<evidence type="ECO:0000313" key="3">
    <source>
        <dbReference type="Proteomes" id="UP000266188"/>
    </source>
</evidence>
<dbReference type="OrthoDB" id="5412353at2759"/>
<comment type="caution">
    <text evidence="2">The sequence shown here is derived from an EMBL/GenBank/DDBJ whole genome shotgun (WGS) entry which is preliminary data.</text>
</comment>
<dbReference type="EMBL" id="MVGC01000255">
    <property type="protein sequence ID" value="RJE21053.1"/>
    <property type="molecule type" value="Genomic_DNA"/>
</dbReference>
<organism evidence="2 3">
    <name type="scientific">Aspergillus sclerotialis</name>
    <dbReference type="NCBI Taxonomy" id="2070753"/>
    <lineage>
        <taxon>Eukaryota</taxon>
        <taxon>Fungi</taxon>
        <taxon>Dikarya</taxon>
        <taxon>Ascomycota</taxon>
        <taxon>Pezizomycotina</taxon>
        <taxon>Eurotiomycetes</taxon>
        <taxon>Eurotiomycetidae</taxon>
        <taxon>Eurotiales</taxon>
        <taxon>Aspergillaceae</taxon>
        <taxon>Aspergillus</taxon>
        <taxon>Aspergillus subgen. Polypaecilum</taxon>
    </lineage>
</organism>
<proteinExistence type="predicted"/>
<feature type="signal peptide" evidence="1">
    <location>
        <begin position="1"/>
        <end position="19"/>
    </location>
</feature>
<protein>
    <submittedName>
        <fullName evidence="2">Uncharacterized protein</fullName>
    </submittedName>
</protein>
<gene>
    <name evidence="2" type="ORF">PHISCL_06599</name>
</gene>
<sequence>MFPYLSLSFLPLLAAIATAHRPHIDDGTHTSMSNAWIWPDTIYARDYMMNFECPSLAIFTKVFINDTSPHTFNLGVPNITSIYDFRPTLWIVGKTLSIPEEYHKEQASKHNSASTEVPRFTPYIPQGFTTLEYPSEGSSLWHGGGESSVGISFYTYLSVNVTVEEPGDVWAIIQPTENRRARVFITLGHNEQRGDEDGESNQLDMEAWHSPTSWPRIGSKCEPWGI</sequence>
<evidence type="ECO:0000313" key="2">
    <source>
        <dbReference type="EMBL" id="RJE21053.1"/>
    </source>
</evidence>
<reference evidence="3" key="1">
    <citation type="submission" date="2017-02" db="EMBL/GenBank/DDBJ databases">
        <authorList>
            <person name="Tafer H."/>
            <person name="Lopandic K."/>
        </authorList>
    </citation>
    <scope>NUCLEOTIDE SEQUENCE [LARGE SCALE GENOMIC DNA]</scope>
    <source>
        <strain evidence="3">CBS 366.77</strain>
    </source>
</reference>
<keyword evidence="3" id="KW-1185">Reference proteome</keyword>